<protein>
    <submittedName>
        <fullName evidence="6">Undecaprenyl-phosphate mannosyltransferase</fullName>
        <ecNumber evidence="6">2.4.1.54</ecNumber>
    </submittedName>
</protein>
<sequence>MISWYSGGSLEKLIVEFSVSRFLSLSSAQSATLSADTQPQSDQSPATQFNPGQTPANDKNGFGKILVGICTLNESKNIESLIHQVRGFVPEADILIVDDDSEDGTSAIVSKLAESDTKLTLNVRKQRGLGGAIRHAMVAAIKGEYDLFINMDGDLSHSPSDLPAMLEAHAGRDDIDVVIGSRYVSGGKIDGWPLHRRLMSRLVNRFATLCLGLPVRDCSGSMRCYRVSALRDASATDLESNGYSILEEILVAMHRGGSTMTEVPITFTDRTQGESKLTLREATRSMIHMVKLSIR</sequence>
<dbReference type="CDD" id="cd06442">
    <property type="entry name" value="DPM1_like"/>
    <property type="match status" value="1"/>
</dbReference>
<organism evidence="6 7">
    <name type="scientific">Rubripirellula obstinata</name>
    <dbReference type="NCBI Taxonomy" id="406547"/>
    <lineage>
        <taxon>Bacteria</taxon>
        <taxon>Pseudomonadati</taxon>
        <taxon>Planctomycetota</taxon>
        <taxon>Planctomycetia</taxon>
        <taxon>Pirellulales</taxon>
        <taxon>Pirellulaceae</taxon>
        <taxon>Rubripirellula</taxon>
    </lineage>
</organism>
<dbReference type="GO" id="GO:0016020">
    <property type="term" value="C:membrane"/>
    <property type="evidence" value="ECO:0007669"/>
    <property type="project" value="GOC"/>
</dbReference>
<evidence type="ECO:0000256" key="1">
    <source>
        <dbReference type="ARBA" id="ARBA00006739"/>
    </source>
</evidence>
<keyword evidence="3 6" id="KW-0808">Transferase</keyword>
<evidence type="ECO:0000256" key="3">
    <source>
        <dbReference type="ARBA" id="ARBA00022679"/>
    </source>
</evidence>
<evidence type="ECO:0000256" key="4">
    <source>
        <dbReference type="SAM" id="MobiDB-lite"/>
    </source>
</evidence>
<dbReference type="FunFam" id="3.90.550.10:FF:000122">
    <property type="entry name" value="Dolichol-phosphate mannosyltransferase subunit 1"/>
    <property type="match status" value="1"/>
</dbReference>
<dbReference type="Pfam" id="PF00535">
    <property type="entry name" value="Glycos_transf_2"/>
    <property type="match status" value="1"/>
</dbReference>
<dbReference type="GO" id="GO:0004582">
    <property type="term" value="F:dolichyl-phosphate beta-D-mannosyltransferase activity"/>
    <property type="evidence" value="ECO:0007669"/>
    <property type="project" value="InterPro"/>
</dbReference>
<keyword evidence="2 6" id="KW-0328">Glycosyltransferase</keyword>
<dbReference type="GO" id="GO:0009247">
    <property type="term" value="P:glycolipid biosynthetic process"/>
    <property type="evidence" value="ECO:0007669"/>
    <property type="project" value="TreeGrafter"/>
</dbReference>
<dbReference type="InterPro" id="IPR039528">
    <property type="entry name" value="DPM1-like"/>
</dbReference>
<dbReference type="SUPFAM" id="SSF53448">
    <property type="entry name" value="Nucleotide-diphospho-sugar transferases"/>
    <property type="match status" value="1"/>
</dbReference>
<feature type="region of interest" description="Disordered" evidence="4">
    <location>
        <begin position="34"/>
        <end position="58"/>
    </location>
</feature>
<evidence type="ECO:0000313" key="6">
    <source>
        <dbReference type="EMBL" id="KAA1258897.1"/>
    </source>
</evidence>
<accession>A0A5B1CCN7</accession>
<name>A0A5B1CCN7_9BACT</name>
<dbReference type="AlphaFoldDB" id="A0A5B1CCN7"/>
<dbReference type="GO" id="GO:0047267">
    <property type="term" value="F:undecaprenyl-phosphate mannosyltransferase activity"/>
    <property type="evidence" value="ECO:0007669"/>
    <property type="project" value="UniProtKB-EC"/>
</dbReference>
<dbReference type="EC" id="2.4.1.54" evidence="6"/>
<dbReference type="InterPro" id="IPR001173">
    <property type="entry name" value="Glyco_trans_2-like"/>
</dbReference>
<keyword evidence="7" id="KW-1185">Reference proteome</keyword>
<proteinExistence type="inferred from homology"/>
<feature type="compositionally biased region" description="Polar residues" evidence="4">
    <location>
        <begin position="36"/>
        <end position="57"/>
    </location>
</feature>
<dbReference type="Proteomes" id="UP000322699">
    <property type="component" value="Unassembled WGS sequence"/>
</dbReference>
<feature type="domain" description="Glycosyltransferase 2-like" evidence="5">
    <location>
        <begin position="67"/>
        <end position="231"/>
    </location>
</feature>
<dbReference type="EMBL" id="VRLW01000001">
    <property type="protein sequence ID" value="KAA1258897.1"/>
    <property type="molecule type" value="Genomic_DNA"/>
</dbReference>
<dbReference type="PANTHER" id="PTHR43398:SF1">
    <property type="entry name" value="DOLICHOL-PHOSPHATE MANNOSYLTRANSFERASE SUBUNIT 1"/>
    <property type="match status" value="1"/>
</dbReference>
<comment type="caution">
    <text evidence="6">The sequence shown here is derived from an EMBL/GenBank/DDBJ whole genome shotgun (WGS) entry which is preliminary data.</text>
</comment>
<reference evidence="6 7" key="1">
    <citation type="submission" date="2019-08" db="EMBL/GenBank/DDBJ databases">
        <title>Deep-cultivation of Planctomycetes and their phenomic and genomic characterization uncovers novel biology.</title>
        <authorList>
            <person name="Wiegand S."/>
            <person name="Jogler M."/>
            <person name="Boedeker C."/>
            <person name="Pinto D."/>
            <person name="Vollmers J."/>
            <person name="Rivas-Marin E."/>
            <person name="Kohn T."/>
            <person name="Peeters S.H."/>
            <person name="Heuer A."/>
            <person name="Rast P."/>
            <person name="Oberbeckmann S."/>
            <person name="Bunk B."/>
            <person name="Jeske O."/>
            <person name="Meyerdierks A."/>
            <person name="Storesund J.E."/>
            <person name="Kallscheuer N."/>
            <person name="Luecker S."/>
            <person name="Lage O.M."/>
            <person name="Pohl T."/>
            <person name="Merkel B.J."/>
            <person name="Hornburger P."/>
            <person name="Mueller R.-W."/>
            <person name="Bruemmer F."/>
            <person name="Labrenz M."/>
            <person name="Spormann A.M."/>
            <person name="Op Den Camp H."/>
            <person name="Overmann J."/>
            <person name="Amann R."/>
            <person name="Jetten M.S.M."/>
            <person name="Mascher T."/>
            <person name="Medema M.H."/>
            <person name="Devos D.P."/>
            <person name="Kaster A.-K."/>
            <person name="Ovreas L."/>
            <person name="Rohde M."/>
            <person name="Galperin M.Y."/>
            <person name="Jogler C."/>
        </authorList>
    </citation>
    <scope>NUCLEOTIDE SEQUENCE [LARGE SCALE GENOMIC DNA]</scope>
    <source>
        <strain evidence="6 7">LF1</strain>
    </source>
</reference>
<gene>
    <name evidence="6" type="ORF">LF1_14210</name>
</gene>
<evidence type="ECO:0000259" key="5">
    <source>
        <dbReference type="Pfam" id="PF00535"/>
    </source>
</evidence>
<evidence type="ECO:0000256" key="2">
    <source>
        <dbReference type="ARBA" id="ARBA00022676"/>
    </source>
</evidence>
<dbReference type="PANTHER" id="PTHR43398">
    <property type="entry name" value="DOLICHOL-PHOSPHATE MANNOSYLTRANSFERASE SUBUNIT 1"/>
    <property type="match status" value="1"/>
</dbReference>
<dbReference type="InterPro" id="IPR029044">
    <property type="entry name" value="Nucleotide-diphossugar_trans"/>
</dbReference>
<dbReference type="Gene3D" id="3.90.550.10">
    <property type="entry name" value="Spore Coat Polysaccharide Biosynthesis Protein SpsA, Chain A"/>
    <property type="match status" value="1"/>
</dbReference>
<evidence type="ECO:0000313" key="7">
    <source>
        <dbReference type="Proteomes" id="UP000322699"/>
    </source>
</evidence>
<comment type="similarity">
    <text evidence="1">Belongs to the glycosyltransferase 2 family.</text>
</comment>